<dbReference type="InterPro" id="IPR019587">
    <property type="entry name" value="Polyketide_cyclase/dehydratase"/>
</dbReference>
<name>A0ABV5KGB9_9ACTN</name>
<sequence>MTRTVIVSVTRELAAGVEAICAVTDDTSRYGDWVDGVLEVTDHHGRATVGRTYAERNRAVGPLVTRSQWTVLEDVPHERRVDAGTGFAPLRDLVNTFRFEPLGPDRTAMTYEVRFRIGLGPLTPLVVAVLRRSLRAEFTRSLQNLEELVVSEAPLGRA</sequence>
<dbReference type="InterPro" id="IPR023393">
    <property type="entry name" value="START-like_dom_sf"/>
</dbReference>
<comment type="caution">
    <text evidence="1">The sequence shown here is derived from an EMBL/GenBank/DDBJ whole genome shotgun (WGS) entry which is preliminary data.</text>
</comment>
<dbReference type="Pfam" id="PF10604">
    <property type="entry name" value="Polyketide_cyc2"/>
    <property type="match status" value="1"/>
</dbReference>
<proteinExistence type="predicted"/>
<gene>
    <name evidence="1" type="ORF">ACFFRI_22290</name>
</gene>
<accession>A0ABV5KGB9</accession>
<keyword evidence="2" id="KW-1185">Reference proteome</keyword>
<protein>
    <submittedName>
        <fullName evidence="1">SRPBCC family protein</fullName>
    </submittedName>
</protein>
<evidence type="ECO:0000313" key="1">
    <source>
        <dbReference type="EMBL" id="MFB9315790.1"/>
    </source>
</evidence>
<reference evidence="1 2" key="1">
    <citation type="submission" date="2024-09" db="EMBL/GenBank/DDBJ databases">
        <authorList>
            <person name="Sun Q."/>
            <person name="Mori K."/>
        </authorList>
    </citation>
    <scope>NUCLEOTIDE SEQUENCE [LARGE SCALE GENOMIC DNA]</scope>
    <source>
        <strain evidence="1 2">JCM 9626</strain>
    </source>
</reference>
<dbReference type="SUPFAM" id="SSF55961">
    <property type="entry name" value="Bet v1-like"/>
    <property type="match status" value="1"/>
</dbReference>
<dbReference type="EMBL" id="JBHMDG010000047">
    <property type="protein sequence ID" value="MFB9315790.1"/>
    <property type="molecule type" value="Genomic_DNA"/>
</dbReference>
<dbReference type="Gene3D" id="3.30.530.20">
    <property type="match status" value="1"/>
</dbReference>
<dbReference type="CDD" id="cd07812">
    <property type="entry name" value="SRPBCC"/>
    <property type="match status" value="1"/>
</dbReference>
<evidence type="ECO:0000313" key="2">
    <source>
        <dbReference type="Proteomes" id="UP001589750"/>
    </source>
</evidence>
<dbReference type="RefSeq" id="WP_140009585.1">
    <property type="nucleotide sequence ID" value="NZ_JBHMDG010000047.1"/>
</dbReference>
<dbReference type="Proteomes" id="UP001589750">
    <property type="component" value="Unassembled WGS sequence"/>
</dbReference>
<organism evidence="1 2">
    <name type="scientific">Nocardioides plantarum</name>
    <dbReference type="NCBI Taxonomy" id="29299"/>
    <lineage>
        <taxon>Bacteria</taxon>
        <taxon>Bacillati</taxon>
        <taxon>Actinomycetota</taxon>
        <taxon>Actinomycetes</taxon>
        <taxon>Propionibacteriales</taxon>
        <taxon>Nocardioidaceae</taxon>
        <taxon>Nocardioides</taxon>
    </lineage>
</organism>